<dbReference type="PROSITE" id="PS51292">
    <property type="entry name" value="ZF_RING_CH"/>
    <property type="match status" value="1"/>
</dbReference>
<dbReference type="Proteomes" id="UP000825935">
    <property type="component" value="Chromosome 16"/>
</dbReference>
<dbReference type="OMA" id="RIELGCA"/>
<feature type="domain" description="RING-CH-type" evidence="6">
    <location>
        <begin position="82"/>
        <end position="147"/>
    </location>
</feature>
<evidence type="ECO:0000256" key="3">
    <source>
        <dbReference type="ARBA" id="ARBA00022833"/>
    </source>
</evidence>
<dbReference type="InterPro" id="IPR011016">
    <property type="entry name" value="Znf_RING-CH"/>
</dbReference>
<reference evidence="7" key="1">
    <citation type="submission" date="2021-08" db="EMBL/GenBank/DDBJ databases">
        <title>WGS assembly of Ceratopteris richardii.</title>
        <authorList>
            <person name="Marchant D.B."/>
            <person name="Chen G."/>
            <person name="Jenkins J."/>
            <person name="Shu S."/>
            <person name="Leebens-Mack J."/>
            <person name="Grimwood J."/>
            <person name="Schmutz J."/>
            <person name="Soltis P."/>
            <person name="Soltis D."/>
            <person name="Chen Z.-H."/>
        </authorList>
    </citation>
    <scope>NUCLEOTIDE SEQUENCE</scope>
    <source>
        <strain evidence="7">Whitten #5841</strain>
        <tissue evidence="7">Leaf</tissue>
    </source>
</reference>
<keyword evidence="5" id="KW-0812">Transmembrane</keyword>
<comment type="caution">
    <text evidence="7">The sequence shown here is derived from an EMBL/GenBank/DDBJ whole genome shotgun (WGS) entry which is preliminary data.</text>
</comment>
<protein>
    <recommendedName>
        <fullName evidence="6">RING-CH-type domain-containing protein</fullName>
    </recommendedName>
</protein>
<name>A0A8T2T138_CERRI</name>
<proteinExistence type="predicted"/>
<evidence type="ECO:0000313" key="7">
    <source>
        <dbReference type="EMBL" id="KAH7388530.1"/>
    </source>
</evidence>
<gene>
    <name evidence="7" type="ORF">KP509_16G080400</name>
</gene>
<dbReference type="GO" id="GO:0008270">
    <property type="term" value="F:zinc ion binding"/>
    <property type="evidence" value="ECO:0007669"/>
    <property type="project" value="UniProtKB-KW"/>
</dbReference>
<dbReference type="InterPro" id="IPR013083">
    <property type="entry name" value="Znf_RING/FYVE/PHD"/>
</dbReference>
<accession>A0A8T2T138</accession>
<keyword evidence="1" id="KW-0479">Metal-binding</keyword>
<dbReference type="OrthoDB" id="1734943at2759"/>
<keyword evidence="2" id="KW-0863">Zinc-finger</keyword>
<dbReference type="SMART" id="SM00744">
    <property type="entry name" value="RINGv"/>
    <property type="match status" value="1"/>
</dbReference>
<feature type="region of interest" description="Disordered" evidence="4">
    <location>
        <begin position="1"/>
        <end position="85"/>
    </location>
</feature>
<organism evidence="7 8">
    <name type="scientific">Ceratopteris richardii</name>
    <name type="common">Triangle waterfern</name>
    <dbReference type="NCBI Taxonomy" id="49495"/>
    <lineage>
        <taxon>Eukaryota</taxon>
        <taxon>Viridiplantae</taxon>
        <taxon>Streptophyta</taxon>
        <taxon>Embryophyta</taxon>
        <taxon>Tracheophyta</taxon>
        <taxon>Polypodiopsida</taxon>
        <taxon>Polypodiidae</taxon>
        <taxon>Polypodiales</taxon>
        <taxon>Pteridineae</taxon>
        <taxon>Pteridaceae</taxon>
        <taxon>Parkerioideae</taxon>
        <taxon>Ceratopteris</taxon>
    </lineage>
</organism>
<evidence type="ECO:0000259" key="6">
    <source>
        <dbReference type="PROSITE" id="PS51292"/>
    </source>
</evidence>
<evidence type="ECO:0000256" key="1">
    <source>
        <dbReference type="ARBA" id="ARBA00022723"/>
    </source>
</evidence>
<evidence type="ECO:0000256" key="2">
    <source>
        <dbReference type="ARBA" id="ARBA00022771"/>
    </source>
</evidence>
<dbReference type="EMBL" id="CM035421">
    <property type="protein sequence ID" value="KAH7388530.1"/>
    <property type="molecule type" value="Genomic_DNA"/>
</dbReference>
<keyword evidence="5" id="KW-0472">Membrane</keyword>
<evidence type="ECO:0000256" key="5">
    <source>
        <dbReference type="SAM" id="Phobius"/>
    </source>
</evidence>
<feature type="compositionally biased region" description="Polar residues" evidence="4">
    <location>
        <begin position="10"/>
        <end position="23"/>
    </location>
</feature>
<evidence type="ECO:0000313" key="8">
    <source>
        <dbReference type="Proteomes" id="UP000825935"/>
    </source>
</evidence>
<evidence type="ECO:0000256" key="4">
    <source>
        <dbReference type="SAM" id="MobiDB-lite"/>
    </source>
</evidence>
<dbReference type="PANTHER" id="PTHR46214:SF8">
    <property type="entry name" value="RING_FYVE_PHD ZINC FINGER SUPERFAMILY PROTEIN"/>
    <property type="match status" value="1"/>
</dbReference>
<dbReference type="Pfam" id="PF12906">
    <property type="entry name" value="RINGv"/>
    <property type="match status" value="1"/>
</dbReference>
<feature type="transmembrane region" description="Helical" evidence="5">
    <location>
        <begin position="175"/>
        <end position="198"/>
    </location>
</feature>
<dbReference type="PANTHER" id="PTHR46214">
    <property type="entry name" value="ZINC FINGER, RING-CH-TYPE"/>
    <property type="match status" value="1"/>
</dbReference>
<dbReference type="AlphaFoldDB" id="A0A8T2T138"/>
<dbReference type="Gene3D" id="3.30.40.10">
    <property type="entry name" value="Zinc/RING finger domain, C3HC4 (zinc finger)"/>
    <property type="match status" value="1"/>
</dbReference>
<dbReference type="SUPFAM" id="SSF57850">
    <property type="entry name" value="RING/U-box"/>
    <property type="match status" value="1"/>
</dbReference>
<keyword evidence="8" id="KW-1185">Reference proteome</keyword>
<sequence length="203" mass="22615">MAVSAMAANDPSQVSENGQSSKQMSDDAEAAEKYVNHRKFYSVSSDQNEKLDLEKGLKQTESNEVEESSADHMSRGAEYKDDDEDQNGHCRVCHLVFDAGFATNETMELGCHCKEDLAVAHRDCAEAWFKIKGNRICEICGATAQNIVGAEDTGFMDQWNDAEASTATETHTRCWQSLSLCNFFLACMVVTFILLWLFRVTIS</sequence>
<keyword evidence="3" id="KW-0862">Zinc</keyword>
<keyword evidence="5" id="KW-1133">Transmembrane helix</keyword>
<feature type="compositionally biased region" description="Basic and acidic residues" evidence="4">
    <location>
        <begin position="69"/>
        <end position="79"/>
    </location>
</feature>
<feature type="compositionally biased region" description="Basic and acidic residues" evidence="4">
    <location>
        <begin position="47"/>
        <end position="58"/>
    </location>
</feature>